<dbReference type="PANTHER" id="PTHR34984:SF1">
    <property type="entry name" value="CARBON STORAGE REGULATOR"/>
    <property type="match status" value="1"/>
</dbReference>
<protein>
    <recommendedName>
        <fullName evidence="6">Translational regulator CsrA</fullName>
    </recommendedName>
</protein>
<accession>A0A017RVG9</accession>
<dbReference type="InterPro" id="IPR036107">
    <property type="entry name" value="CsrA_sf"/>
</dbReference>
<comment type="subcellular location">
    <subcellularLocation>
        <location evidence="6">Cytoplasm</location>
    </subcellularLocation>
</comment>
<dbReference type="GO" id="GO:0045947">
    <property type="term" value="P:negative regulation of translational initiation"/>
    <property type="evidence" value="ECO:0007669"/>
    <property type="project" value="UniProtKB-UniRule"/>
</dbReference>
<dbReference type="PANTHER" id="PTHR34984">
    <property type="entry name" value="CARBON STORAGE REGULATOR"/>
    <property type="match status" value="1"/>
</dbReference>
<evidence type="ECO:0000313" key="7">
    <source>
        <dbReference type="EMBL" id="EYE88778.1"/>
    </source>
</evidence>
<keyword evidence="2 6" id="KW-0678">Repressor</keyword>
<dbReference type="OrthoDB" id="9809061at2"/>
<dbReference type="GO" id="GO:0006109">
    <property type="term" value="P:regulation of carbohydrate metabolic process"/>
    <property type="evidence" value="ECO:0007669"/>
    <property type="project" value="InterPro"/>
</dbReference>
<evidence type="ECO:0000313" key="8">
    <source>
        <dbReference type="Proteomes" id="UP000019681"/>
    </source>
</evidence>
<dbReference type="STRING" id="1403537.Q428_05880"/>
<keyword evidence="3 6" id="KW-1005">Bacterial flagellum biogenesis</keyword>
<evidence type="ECO:0000256" key="6">
    <source>
        <dbReference type="HAMAP-Rule" id="MF_00167"/>
    </source>
</evidence>
<evidence type="ECO:0000256" key="4">
    <source>
        <dbReference type="ARBA" id="ARBA00022845"/>
    </source>
</evidence>
<comment type="function">
    <text evidence="6">A translational regulator that binds mRNA to regulate translation initiation and/or mRNA stability. Usually binds in the 5'-UTR at or near the Shine-Dalgarno sequence preventing ribosome-binding, thus repressing translation. Its main target seems to be the major flagellin gene, while its function is anatagonized by FliW.</text>
</comment>
<dbReference type="HAMAP" id="MF_00167">
    <property type="entry name" value="CsrA"/>
    <property type="match status" value="1"/>
</dbReference>
<gene>
    <name evidence="6" type="primary">csrA</name>
    <name evidence="7" type="ORF">Q428_05880</name>
</gene>
<dbReference type="GO" id="GO:0044781">
    <property type="term" value="P:bacterial-type flagellum organization"/>
    <property type="evidence" value="ECO:0007669"/>
    <property type="project" value="UniProtKB-KW"/>
</dbReference>
<dbReference type="GO" id="GO:1902208">
    <property type="term" value="P:regulation of bacterial-type flagellum assembly"/>
    <property type="evidence" value="ECO:0007669"/>
    <property type="project" value="UniProtKB-UniRule"/>
</dbReference>
<reference evidence="7 8" key="1">
    <citation type="journal article" date="2014" name="Genome Announc.">
        <title>Draft Genome Sequence of Fervidicella metallireducens Strain AeBT, an Iron-Reducing Thermoanaerobe from the Great Artesian Basin.</title>
        <authorList>
            <person name="Patel B.K."/>
        </authorList>
    </citation>
    <scope>NUCLEOTIDE SEQUENCE [LARGE SCALE GENOMIC DNA]</scope>
    <source>
        <strain evidence="7 8">AeB</strain>
    </source>
</reference>
<keyword evidence="8" id="KW-1185">Reference proteome</keyword>
<evidence type="ECO:0000256" key="2">
    <source>
        <dbReference type="ARBA" id="ARBA00022491"/>
    </source>
</evidence>
<evidence type="ECO:0000256" key="1">
    <source>
        <dbReference type="ARBA" id="ARBA00022490"/>
    </source>
</evidence>
<dbReference type="GO" id="GO:0006402">
    <property type="term" value="P:mRNA catabolic process"/>
    <property type="evidence" value="ECO:0007669"/>
    <property type="project" value="InterPro"/>
</dbReference>
<dbReference type="RefSeq" id="WP_035379017.1">
    <property type="nucleotide sequence ID" value="NZ_AZQP01000013.1"/>
</dbReference>
<comment type="subunit">
    <text evidence="6">Homodimer; the beta-strands of each monomer intercalate to form a hydrophobic core, while the alpha-helices form wings that extend away from the core.</text>
</comment>
<sequence length="71" mass="7936">MLVLKRKPGESLLIGEEIEITVVETSNGSVKLSINAPANIKIIRKELVKEIGELNRQSIDNLEILVNKREV</sequence>
<dbReference type="EMBL" id="AZQP01000013">
    <property type="protein sequence ID" value="EYE88778.1"/>
    <property type="molecule type" value="Genomic_DNA"/>
</dbReference>
<evidence type="ECO:0000256" key="3">
    <source>
        <dbReference type="ARBA" id="ARBA00022795"/>
    </source>
</evidence>
<organism evidence="7 8">
    <name type="scientific">Fervidicella metallireducens AeB</name>
    <dbReference type="NCBI Taxonomy" id="1403537"/>
    <lineage>
        <taxon>Bacteria</taxon>
        <taxon>Bacillati</taxon>
        <taxon>Bacillota</taxon>
        <taxon>Clostridia</taxon>
        <taxon>Eubacteriales</taxon>
        <taxon>Clostridiaceae</taxon>
        <taxon>Fervidicella</taxon>
    </lineage>
</organism>
<dbReference type="GO" id="GO:0048027">
    <property type="term" value="F:mRNA 5'-UTR binding"/>
    <property type="evidence" value="ECO:0007669"/>
    <property type="project" value="UniProtKB-UniRule"/>
</dbReference>
<dbReference type="GO" id="GO:0005829">
    <property type="term" value="C:cytosol"/>
    <property type="evidence" value="ECO:0007669"/>
    <property type="project" value="TreeGrafter"/>
</dbReference>
<dbReference type="InterPro" id="IPR003751">
    <property type="entry name" value="CsrA"/>
</dbReference>
<dbReference type="SUPFAM" id="SSF117130">
    <property type="entry name" value="CsrA-like"/>
    <property type="match status" value="1"/>
</dbReference>
<comment type="similarity">
    <text evidence="6">Belongs to the CsrA/RsmA family.</text>
</comment>
<dbReference type="Pfam" id="PF02599">
    <property type="entry name" value="CsrA"/>
    <property type="match status" value="1"/>
</dbReference>
<dbReference type="Proteomes" id="UP000019681">
    <property type="component" value="Unassembled WGS sequence"/>
</dbReference>
<dbReference type="Gene3D" id="2.60.40.4380">
    <property type="entry name" value="Translational regulator CsrA"/>
    <property type="match status" value="1"/>
</dbReference>
<keyword evidence="4 6" id="KW-0810">Translation regulation</keyword>
<name>A0A017RVG9_9CLOT</name>
<comment type="caution">
    <text evidence="7">The sequence shown here is derived from an EMBL/GenBank/DDBJ whole genome shotgun (WGS) entry which is preliminary data.</text>
</comment>
<keyword evidence="1 6" id="KW-0963">Cytoplasm</keyword>
<proteinExistence type="inferred from homology"/>
<evidence type="ECO:0000256" key="5">
    <source>
        <dbReference type="ARBA" id="ARBA00022884"/>
    </source>
</evidence>
<dbReference type="AlphaFoldDB" id="A0A017RVG9"/>
<keyword evidence="5 6" id="KW-0694">RNA-binding</keyword>